<protein>
    <submittedName>
        <fullName evidence="1">Uncharacterized protein</fullName>
    </submittedName>
</protein>
<reference evidence="1" key="1">
    <citation type="submission" date="2023-08" db="EMBL/GenBank/DDBJ databases">
        <title>Complete Genome Sequences of butyrate producing Anaerostipes hadrus strains BA1 and GIF7 isolated from the terminal ileum of a healthy lean male.</title>
        <authorList>
            <person name="Low A."/>
            <person name="Sheludchenko M."/>
            <person name="Cheng H.E."/>
            <person name="Koh X.Q."/>
            <person name="Lee J."/>
        </authorList>
    </citation>
    <scope>NUCLEOTIDE SEQUENCE</scope>
    <source>
        <strain evidence="1">BA1</strain>
    </source>
</reference>
<accession>A0AAQ3JKF3</accession>
<sequence length="50" mass="5861">MSIRDGDRLPHRRILTGSDLMKCDDRISEKRYNDFMKSEAGGNIHENCDY</sequence>
<organism evidence="1 2">
    <name type="scientific">Anaerostipes hadrus</name>
    <dbReference type="NCBI Taxonomy" id="649756"/>
    <lineage>
        <taxon>Bacteria</taxon>
        <taxon>Bacillati</taxon>
        <taxon>Bacillota</taxon>
        <taxon>Clostridia</taxon>
        <taxon>Lachnospirales</taxon>
        <taxon>Lachnospiraceae</taxon>
        <taxon>Anaerostipes</taxon>
    </lineage>
</organism>
<gene>
    <name evidence="1" type="ORF">RBI15_07905</name>
</gene>
<evidence type="ECO:0000313" key="1">
    <source>
        <dbReference type="EMBL" id="WMD17967.1"/>
    </source>
</evidence>
<dbReference type="RefSeq" id="WP_306858444.1">
    <property type="nucleotide sequence ID" value="NZ_CP132968.1"/>
</dbReference>
<name>A0AAQ3JKF3_ANAHA</name>
<evidence type="ECO:0000313" key="2">
    <source>
        <dbReference type="Proteomes" id="UP001243496"/>
    </source>
</evidence>
<dbReference type="GeneID" id="92741311"/>
<dbReference type="EMBL" id="CP132968">
    <property type="protein sequence ID" value="WMD17967.1"/>
    <property type="molecule type" value="Genomic_DNA"/>
</dbReference>
<dbReference type="Proteomes" id="UP001243496">
    <property type="component" value="Chromosome"/>
</dbReference>
<proteinExistence type="predicted"/>
<dbReference type="AlphaFoldDB" id="A0AAQ3JKF3"/>